<name>A0A0G0G4B7_9BACT</name>
<dbReference type="PATRIC" id="fig|1618479.3.peg.330"/>
<keyword evidence="1" id="KW-1133">Transmembrane helix</keyword>
<dbReference type="EMBL" id="LBQX01000019">
    <property type="protein sequence ID" value="KKP86577.1"/>
    <property type="molecule type" value="Genomic_DNA"/>
</dbReference>
<keyword evidence="1" id="KW-0812">Transmembrane</keyword>
<evidence type="ECO:0000313" key="2">
    <source>
        <dbReference type="EMBL" id="KKP86577.1"/>
    </source>
</evidence>
<dbReference type="GO" id="GO:0003993">
    <property type="term" value="F:acid phosphatase activity"/>
    <property type="evidence" value="ECO:0007669"/>
    <property type="project" value="InterPro"/>
</dbReference>
<evidence type="ECO:0008006" key="4">
    <source>
        <dbReference type="Google" id="ProtNLM"/>
    </source>
</evidence>
<dbReference type="InterPro" id="IPR008963">
    <property type="entry name" value="Purple_acid_Pase-like_N"/>
</dbReference>
<feature type="transmembrane region" description="Helical" evidence="1">
    <location>
        <begin position="14"/>
        <end position="35"/>
    </location>
</feature>
<evidence type="ECO:0000313" key="3">
    <source>
        <dbReference type="Proteomes" id="UP000034536"/>
    </source>
</evidence>
<feature type="transmembrane region" description="Helical" evidence="1">
    <location>
        <begin position="412"/>
        <end position="429"/>
    </location>
</feature>
<accession>A0A0G0G4B7</accession>
<dbReference type="GO" id="GO:0046872">
    <property type="term" value="F:metal ion binding"/>
    <property type="evidence" value="ECO:0007669"/>
    <property type="project" value="InterPro"/>
</dbReference>
<evidence type="ECO:0000256" key="1">
    <source>
        <dbReference type="SAM" id="Phobius"/>
    </source>
</evidence>
<sequence length="430" mass="47517">MIYSQFYLKDKPKIPTIFGFLIALVIVIFLSGIFGKNQPISRASKKTVGKVKVTNLSPVQATIFWQSEAPEIGFVTYSKDKNVFNEVALDDRDVTGLKKPLLNHYVTLRNLEVDSNYYFKLITGNQVVVNPDGSLFNFKTPKSSVASQNLSPANGKIVRSNLLPLENAIALLYIDGYYPLSTLSKNTGEWLIPLNSFYRKDSLEQKVLNSDMEAKMEVFDEQKQVSMVTGSLLKFSPVSQTIIIGNNYQLNEESQVLSAMDALGEKSRAEIDITFPVEGWLIPGRIPLVKGVAEPEEKVFITINSKKSYSSIVTSDSKGNWSYLLPERLELGDHKITIKTNDKNGKEVVIERNFVIVANEGMDAKVLGDATATAEITSVPMPTSVSYPTSIPPTTVPVSPTQPVSGLFDYKSIVGGFTLIILGLGFFLVF</sequence>
<gene>
    <name evidence="2" type="ORF">UR89_C0019G0011</name>
</gene>
<protein>
    <recommendedName>
        <fullName evidence="4">Fibronectin type-III domain-containing protein</fullName>
    </recommendedName>
</protein>
<dbReference type="AlphaFoldDB" id="A0A0G0G4B7"/>
<dbReference type="Gene3D" id="3.30.420.430">
    <property type="match status" value="1"/>
</dbReference>
<dbReference type="SUPFAM" id="SSF49363">
    <property type="entry name" value="Purple acid phosphatase, N-terminal domain"/>
    <property type="match status" value="1"/>
</dbReference>
<organism evidence="2 3">
    <name type="scientific">Candidatus Roizmanbacteria bacterium GW2011_GWA2_35_8</name>
    <dbReference type="NCBI Taxonomy" id="1618479"/>
    <lineage>
        <taxon>Bacteria</taxon>
        <taxon>Candidatus Roizmaniibacteriota</taxon>
    </lineage>
</organism>
<dbReference type="Proteomes" id="UP000034536">
    <property type="component" value="Unassembled WGS sequence"/>
</dbReference>
<keyword evidence="1" id="KW-0472">Membrane</keyword>
<reference evidence="2 3" key="1">
    <citation type="journal article" date="2015" name="Nature">
        <title>rRNA introns, odd ribosomes, and small enigmatic genomes across a large radiation of phyla.</title>
        <authorList>
            <person name="Brown C.T."/>
            <person name="Hug L.A."/>
            <person name="Thomas B.C."/>
            <person name="Sharon I."/>
            <person name="Castelle C.J."/>
            <person name="Singh A."/>
            <person name="Wilkins M.J."/>
            <person name="Williams K.H."/>
            <person name="Banfield J.F."/>
        </authorList>
    </citation>
    <scope>NUCLEOTIDE SEQUENCE [LARGE SCALE GENOMIC DNA]</scope>
</reference>
<proteinExistence type="predicted"/>
<comment type="caution">
    <text evidence="2">The sequence shown here is derived from an EMBL/GenBank/DDBJ whole genome shotgun (WGS) entry which is preliminary data.</text>
</comment>